<dbReference type="Gene3D" id="1.20.1070.10">
    <property type="entry name" value="Rhodopsin 7-helix transmembrane proteins"/>
    <property type="match status" value="1"/>
</dbReference>
<evidence type="ECO:0000256" key="2">
    <source>
        <dbReference type="ARBA" id="ARBA00022692"/>
    </source>
</evidence>
<keyword evidence="4 6" id="KW-0472">Membrane</keyword>
<dbReference type="PANTHER" id="PTHR12011">
    <property type="entry name" value="ADHESION G-PROTEIN COUPLED RECEPTOR"/>
    <property type="match status" value="1"/>
</dbReference>
<name>A0A7R9BHL6_9CRUS</name>
<feature type="transmembrane region" description="Helical" evidence="6">
    <location>
        <begin position="530"/>
        <end position="550"/>
    </location>
</feature>
<keyword evidence="2 6" id="KW-0812">Transmembrane</keyword>
<keyword evidence="9" id="KW-1185">Reference proteome</keyword>
<evidence type="ECO:0000259" key="7">
    <source>
        <dbReference type="PROSITE" id="PS50261"/>
    </source>
</evidence>
<protein>
    <recommendedName>
        <fullName evidence="7">G-protein coupled receptors family 2 profile 2 domain-containing protein</fullName>
    </recommendedName>
</protein>
<dbReference type="AlphaFoldDB" id="A0A7R9BHL6"/>
<evidence type="ECO:0000313" key="9">
    <source>
        <dbReference type="Proteomes" id="UP000678499"/>
    </source>
</evidence>
<evidence type="ECO:0000256" key="1">
    <source>
        <dbReference type="ARBA" id="ARBA00004141"/>
    </source>
</evidence>
<dbReference type="PRINTS" id="PR00249">
    <property type="entry name" value="GPCRSECRETIN"/>
</dbReference>
<evidence type="ECO:0000313" key="8">
    <source>
        <dbReference type="EMBL" id="CAD7275242.1"/>
    </source>
</evidence>
<dbReference type="GO" id="GO:0005886">
    <property type="term" value="C:plasma membrane"/>
    <property type="evidence" value="ECO:0007669"/>
    <property type="project" value="TreeGrafter"/>
</dbReference>
<proteinExistence type="predicted"/>
<dbReference type="InterPro" id="IPR000832">
    <property type="entry name" value="GPCR_2_secretin-like"/>
</dbReference>
<feature type="transmembrane region" description="Helical" evidence="6">
    <location>
        <begin position="604"/>
        <end position="625"/>
    </location>
</feature>
<dbReference type="Proteomes" id="UP000678499">
    <property type="component" value="Unassembled WGS sequence"/>
</dbReference>
<feature type="domain" description="G-protein coupled receptors family 2 profile 2" evidence="7">
    <location>
        <begin position="496"/>
        <end position="740"/>
    </location>
</feature>
<dbReference type="PROSITE" id="PS50261">
    <property type="entry name" value="G_PROTEIN_RECEP_F2_4"/>
    <property type="match status" value="1"/>
</dbReference>
<feature type="transmembrane region" description="Helical" evidence="6">
    <location>
        <begin position="693"/>
        <end position="711"/>
    </location>
</feature>
<accession>A0A7R9BHL6</accession>
<sequence length="845" mass="94040">MQPCSSRSDLCQGSQNKWLCMCNKEGSLRFVDTEKCSARCKVGNAFLSRVANLSWSDDDNSLPCGSHVDSTLLSVYQVSHADAVMTGGVAIDPPITQGVSWYLPERFTDLPPDGVCTGSRIPVDEPDVDKRDIVGCSWPNDYITGTDVDQAYLDSLFGFTLSTEWSNMRGAAHPLAFKDFSASGKLKLETISANSVPTSSGNHPEEFVWEWVAQEKPETSSTLSTASTSSSNVQCDQGTCLVPMDSVFHCQNPDGPLCFISDQPLETECPEGTWGHHELILCLNGSTVWKKRCFQNDLNDLEQLLMDSGDPSDKLDTLTEIIESREGQHVSQESLEDIVSILDPVVQEFQTLLENITDSAEAFVMSNTFAGHFLSTMDEILALEDSWNSYNFSEVASTSASQSLIETLGKVGKILSKQDLPEGRHLVKSKSVLLGVTKQSLYQLQQEEVSRQPFYFPDKSSRTRLKIPAGYQDLFPANLNKLTTLQSVGYGKNVGLEVMGYVISALSIICLFINFLVFQFIDAAKTPTALMTKHLSITLLIGHLIMAVGFDKTFFFIGNDACSGVAIVLHYFFQSAFCWMLMEGYILYISLVKIWQAEKDLSPWIYLGFGYGFPLISVGVTIGISEALDEHAYGRGEYCWIRAPHYIWAFAGPVLAVLLANLVFMTLGLLSAREGLSRTATAKRQTLLSLKGCMSLTSILGLSWLLGYFYFVHSPLFAYVFTLLNASQSVSWSAWQVLEQAMFRKEQQHRKPQEKFDPKDNSQQRDSGSTGCTYMEHDGSKQSMSNRGSNGSMNQEIPSAPPAKDITGHRRMSMTRFYEFSKPIGDYNPVYTIPDELRYVYREDD</sequence>
<reference evidence="8" key="1">
    <citation type="submission" date="2020-11" db="EMBL/GenBank/DDBJ databases">
        <authorList>
            <person name="Tran Van P."/>
        </authorList>
    </citation>
    <scope>NUCLEOTIDE SEQUENCE</scope>
</reference>
<feature type="transmembrane region" description="Helical" evidence="6">
    <location>
        <begin position="570"/>
        <end position="592"/>
    </location>
</feature>
<evidence type="ECO:0000256" key="4">
    <source>
        <dbReference type="ARBA" id="ARBA00023136"/>
    </source>
</evidence>
<feature type="compositionally biased region" description="Basic and acidic residues" evidence="5">
    <location>
        <begin position="748"/>
        <end position="763"/>
    </location>
</feature>
<dbReference type="PANTHER" id="PTHR12011:SF465">
    <property type="entry name" value="GPS DOMAIN-CONTAINING PROTEIN"/>
    <property type="match status" value="1"/>
</dbReference>
<dbReference type="Pfam" id="PF00002">
    <property type="entry name" value="7tm_2"/>
    <property type="match status" value="1"/>
</dbReference>
<comment type="subcellular location">
    <subcellularLocation>
        <location evidence="1">Membrane</location>
        <topology evidence="1">Multi-pass membrane protein</topology>
    </subcellularLocation>
</comment>
<keyword evidence="3 6" id="KW-1133">Transmembrane helix</keyword>
<feature type="transmembrane region" description="Helical" evidence="6">
    <location>
        <begin position="498"/>
        <end position="518"/>
    </location>
</feature>
<dbReference type="InterPro" id="IPR017981">
    <property type="entry name" value="GPCR_2-like_7TM"/>
</dbReference>
<feature type="transmembrane region" description="Helical" evidence="6">
    <location>
        <begin position="645"/>
        <end position="672"/>
    </location>
</feature>
<evidence type="ECO:0000256" key="3">
    <source>
        <dbReference type="ARBA" id="ARBA00022989"/>
    </source>
</evidence>
<dbReference type="EMBL" id="CAJPEX010000380">
    <property type="protein sequence ID" value="CAG0915394.1"/>
    <property type="molecule type" value="Genomic_DNA"/>
</dbReference>
<organism evidence="8">
    <name type="scientific">Notodromas monacha</name>
    <dbReference type="NCBI Taxonomy" id="399045"/>
    <lineage>
        <taxon>Eukaryota</taxon>
        <taxon>Metazoa</taxon>
        <taxon>Ecdysozoa</taxon>
        <taxon>Arthropoda</taxon>
        <taxon>Crustacea</taxon>
        <taxon>Oligostraca</taxon>
        <taxon>Ostracoda</taxon>
        <taxon>Podocopa</taxon>
        <taxon>Podocopida</taxon>
        <taxon>Cypridocopina</taxon>
        <taxon>Cypridoidea</taxon>
        <taxon>Cyprididae</taxon>
        <taxon>Notodromas</taxon>
    </lineage>
</organism>
<evidence type="ECO:0000256" key="6">
    <source>
        <dbReference type="SAM" id="Phobius"/>
    </source>
</evidence>
<dbReference type="EMBL" id="OA882417">
    <property type="protein sequence ID" value="CAD7275242.1"/>
    <property type="molecule type" value="Genomic_DNA"/>
</dbReference>
<dbReference type="GO" id="GO:0007166">
    <property type="term" value="P:cell surface receptor signaling pathway"/>
    <property type="evidence" value="ECO:0007669"/>
    <property type="project" value="InterPro"/>
</dbReference>
<dbReference type="GO" id="GO:0004930">
    <property type="term" value="F:G protein-coupled receptor activity"/>
    <property type="evidence" value="ECO:0007669"/>
    <property type="project" value="InterPro"/>
</dbReference>
<gene>
    <name evidence="8" type="ORF">NMOB1V02_LOCUS3041</name>
</gene>
<feature type="compositionally biased region" description="Low complexity" evidence="5">
    <location>
        <begin position="783"/>
        <end position="794"/>
    </location>
</feature>
<feature type="region of interest" description="Disordered" evidence="5">
    <location>
        <begin position="748"/>
        <end position="808"/>
    </location>
</feature>
<evidence type="ECO:0000256" key="5">
    <source>
        <dbReference type="SAM" id="MobiDB-lite"/>
    </source>
</evidence>
<dbReference type="OrthoDB" id="6359515at2759"/>